<dbReference type="PANTHER" id="PTHR48080:SF3">
    <property type="entry name" value="ENOLASE SUPERFAMILY MEMBER DDB_G0284701"/>
    <property type="match status" value="1"/>
</dbReference>
<dbReference type="STRING" id="1122195.SAMN02745164_01261"/>
<evidence type="ECO:0000313" key="4">
    <source>
        <dbReference type="EMBL" id="SHE84750.1"/>
    </source>
</evidence>
<dbReference type="Proteomes" id="UP000184334">
    <property type="component" value="Unassembled WGS sequence"/>
</dbReference>
<evidence type="ECO:0000259" key="3">
    <source>
        <dbReference type="Pfam" id="PF13378"/>
    </source>
</evidence>
<evidence type="ECO:0000256" key="1">
    <source>
        <dbReference type="ARBA" id="ARBA00008031"/>
    </source>
</evidence>
<sequence length="310" mass="36320">MNRKRDVYYWQERSILKYLKKEWIEHAVFKINSNGIEGIGAGTPNADFGETYKTTMAIIEKMRKLTEEWEDLNNYADFEKVMSNIVKFDMSSKTAVEIAIADYILNSKNLDLSKILFSKKDLNEEMKKLYVYNDMGYAVYDELIDALMVKIEFIEKLSLEELEILKANIDKYKIWIDFKGIFNHYEVKKILDVFKGLDIMAIEQPLPIGSEFAVKDLLTKYPVFWDESFKTLQDIIRLKDISAGLVFEITKFGGLLKTSEYLKVAESLGLETMISSRIEHPITLDWTKKIKESFNYIDLNYEHYIEKTSK</sequence>
<feature type="domain" description="Enolase C-terminal" evidence="3">
    <location>
        <begin position="150"/>
        <end position="282"/>
    </location>
</feature>
<protein>
    <submittedName>
        <fullName evidence="4">L-alanine-DL-glutamate epimerase</fullName>
    </submittedName>
</protein>
<keyword evidence="2" id="KW-0479">Metal-binding</keyword>
<accession>A0A1M4WU57</accession>
<proteinExistence type="inferred from homology"/>
<dbReference type="Gene3D" id="3.20.20.120">
    <property type="entry name" value="Enolase-like C-terminal domain"/>
    <property type="match status" value="1"/>
</dbReference>
<reference evidence="4" key="1">
    <citation type="submission" date="2016-11" db="EMBL/GenBank/DDBJ databases">
        <authorList>
            <person name="Varghese N."/>
            <person name="Submissions S."/>
        </authorList>
    </citation>
    <scope>NUCLEOTIDE SEQUENCE [LARGE SCALE GENOMIC DNA]</scope>
    <source>
        <strain evidence="4">DSM 16785</strain>
    </source>
</reference>
<gene>
    <name evidence="4" type="ORF">SAMN02745164_01261</name>
</gene>
<comment type="caution">
    <text evidence="4">The sequence shown here is derived from an EMBL/GenBank/DDBJ whole genome shotgun (WGS) entry which is preliminary data.</text>
</comment>
<keyword evidence="5" id="KW-1185">Reference proteome</keyword>
<dbReference type="OrthoDB" id="48817at2"/>
<dbReference type="AlphaFoldDB" id="A0A1M4WU57"/>
<dbReference type="InterPro" id="IPR029065">
    <property type="entry name" value="Enolase_C-like"/>
</dbReference>
<dbReference type="InterPro" id="IPR034593">
    <property type="entry name" value="DgoD-like"/>
</dbReference>
<dbReference type="PANTHER" id="PTHR48080">
    <property type="entry name" value="D-GALACTONATE DEHYDRATASE-RELATED"/>
    <property type="match status" value="1"/>
</dbReference>
<dbReference type="RefSeq" id="WP_072864604.1">
    <property type="nucleotide sequence ID" value="NZ_FQUI01000018.1"/>
</dbReference>
<evidence type="ECO:0000313" key="5">
    <source>
        <dbReference type="Proteomes" id="UP000184334"/>
    </source>
</evidence>
<dbReference type="EMBL" id="FQUI01000018">
    <property type="protein sequence ID" value="SHE84750.1"/>
    <property type="molecule type" value="Genomic_DNA"/>
</dbReference>
<evidence type="ECO:0000256" key="2">
    <source>
        <dbReference type="ARBA" id="ARBA00022723"/>
    </source>
</evidence>
<dbReference type="Pfam" id="PF13378">
    <property type="entry name" value="MR_MLE_C"/>
    <property type="match status" value="1"/>
</dbReference>
<name>A0A1M4WU57_MARH1</name>
<dbReference type="SUPFAM" id="SSF51604">
    <property type="entry name" value="Enolase C-terminal domain-like"/>
    <property type="match status" value="1"/>
</dbReference>
<comment type="similarity">
    <text evidence="1">Belongs to the mandelate racemase/muconate lactonizing enzyme family.</text>
</comment>
<dbReference type="InterPro" id="IPR029017">
    <property type="entry name" value="Enolase-like_N"/>
</dbReference>
<dbReference type="Gene3D" id="3.30.390.10">
    <property type="entry name" value="Enolase-like, N-terminal domain"/>
    <property type="match status" value="1"/>
</dbReference>
<organism evidence="4 5">
    <name type="scientific">Marinitoga hydrogenitolerans (strain DSM 16785 / JCM 12826 / AT1271)</name>
    <dbReference type="NCBI Taxonomy" id="1122195"/>
    <lineage>
        <taxon>Bacteria</taxon>
        <taxon>Thermotogati</taxon>
        <taxon>Thermotogota</taxon>
        <taxon>Thermotogae</taxon>
        <taxon>Petrotogales</taxon>
        <taxon>Petrotogaceae</taxon>
        <taxon>Marinitoga</taxon>
    </lineage>
</organism>
<dbReference type="SUPFAM" id="SSF54826">
    <property type="entry name" value="Enolase N-terminal domain-like"/>
    <property type="match status" value="1"/>
</dbReference>
<dbReference type="GO" id="GO:0046872">
    <property type="term" value="F:metal ion binding"/>
    <property type="evidence" value="ECO:0007669"/>
    <property type="project" value="UniProtKB-KW"/>
</dbReference>
<dbReference type="InterPro" id="IPR036849">
    <property type="entry name" value="Enolase-like_C_sf"/>
</dbReference>